<dbReference type="PROSITE" id="PS51257">
    <property type="entry name" value="PROKAR_LIPOPROTEIN"/>
    <property type="match status" value="1"/>
</dbReference>
<name>A0A4R8MAC3_9FLAO</name>
<feature type="signal peptide" evidence="1">
    <location>
        <begin position="1"/>
        <end position="22"/>
    </location>
</feature>
<sequence length="561" mass="61807">MKKTFKALKLSAAFLFVLTGFVGCDKEFTELESAVLGKDNANFSTDSYEIPIVAYNKTTESVQVNGLASYLLGVFNDPVYGQTTASIVTQVTPSSYDPDFGDNPEITSVVLTIPYFSRVIDFDEEGNAEYTIQDSLYGDYTGAIKPFKLSIYKNEYFLRDFDPFADADDTAQKYYSYSDGSSDNMAYNGTSVINFDNLKEQLVFEQESVTPSSAAIVTVTDAGTDDEVTTRSAPAFTAELDAAFWKSLIIDKEGGAELSNANNFANYFRGLFFKAEAIGDDGSMVLLDMASTDANIVINYSYDSTTAGETVEGTYTLSFTGNTLNTFVNKITEVALADGDETNGDQSLYLKGSGNSMAVVDLFENDEAKKDFLDSFRIPSGDDDYEKDEDGNYILSRLVNDAQLVISEDEVMQALPDDSNGNNYSHFNRVYAYDINNIMSTYDYQIDPVESSTDPFNSKIISLGQRVVDENGVYKYKIRLTEHLNNILVNDSTNTKIGLVLSTNVNYTNISAIADSDDEDVTGLPAASVITPRGTVLYGSNANVDDEKRMKFKVFYTEPNN</sequence>
<organism evidence="2 3">
    <name type="scientific">Algibacter lectus</name>
    <dbReference type="NCBI Taxonomy" id="221126"/>
    <lineage>
        <taxon>Bacteria</taxon>
        <taxon>Pseudomonadati</taxon>
        <taxon>Bacteroidota</taxon>
        <taxon>Flavobacteriia</taxon>
        <taxon>Flavobacteriales</taxon>
        <taxon>Flavobacteriaceae</taxon>
        <taxon>Algibacter</taxon>
    </lineage>
</organism>
<dbReference type="Proteomes" id="UP000294824">
    <property type="component" value="Unassembled WGS sequence"/>
</dbReference>
<dbReference type="Pfam" id="PF14092">
    <property type="entry name" value="DUF4270"/>
    <property type="match status" value="1"/>
</dbReference>
<proteinExistence type="predicted"/>
<protein>
    <submittedName>
        <fullName evidence="2">Uncharacterized protein DUF4270</fullName>
    </submittedName>
</protein>
<accession>A0A4R8MAC3</accession>
<comment type="caution">
    <text evidence="2">The sequence shown here is derived from an EMBL/GenBank/DDBJ whole genome shotgun (WGS) entry which is preliminary data.</text>
</comment>
<dbReference type="EMBL" id="SORL01000008">
    <property type="protein sequence ID" value="TDY62570.1"/>
    <property type="molecule type" value="Genomic_DNA"/>
</dbReference>
<evidence type="ECO:0000313" key="3">
    <source>
        <dbReference type="Proteomes" id="UP000294824"/>
    </source>
</evidence>
<evidence type="ECO:0000313" key="2">
    <source>
        <dbReference type="EMBL" id="TDY62570.1"/>
    </source>
</evidence>
<reference evidence="2 3" key="1">
    <citation type="submission" date="2019-03" db="EMBL/GenBank/DDBJ databases">
        <title>Genomic Encyclopedia of Type Strains, Phase III (KMG-III): the genomes of soil and plant-associated and newly described type strains.</title>
        <authorList>
            <person name="Whitman W."/>
        </authorList>
    </citation>
    <scope>NUCLEOTIDE SEQUENCE [LARGE SCALE GENOMIC DNA]</scope>
    <source>
        <strain evidence="2 3">CECT 8301</strain>
    </source>
</reference>
<evidence type="ECO:0000256" key="1">
    <source>
        <dbReference type="SAM" id="SignalP"/>
    </source>
</evidence>
<dbReference type="RefSeq" id="WP_133967836.1">
    <property type="nucleotide sequence ID" value="NZ_CANLRM010000002.1"/>
</dbReference>
<feature type="chain" id="PRO_5020977102" evidence="1">
    <location>
        <begin position="23"/>
        <end position="561"/>
    </location>
</feature>
<keyword evidence="1" id="KW-0732">Signal</keyword>
<gene>
    <name evidence="2" type="ORF">DFQ06_2414</name>
</gene>
<dbReference type="InterPro" id="IPR025366">
    <property type="entry name" value="DUF4270"/>
</dbReference>
<dbReference type="AlphaFoldDB" id="A0A4R8MAC3"/>
<keyword evidence="3" id="KW-1185">Reference proteome</keyword>